<organism evidence="1 2">
    <name type="scientific">Pseudomonas koreensis</name>
    <dbReference type="NCBI Taxonomy" id="198620"/>
    <lineage>
        <taxon>Bacteria</taxon>
        <taxon>Pseudomonadati</taxon>
        <taxon>Pseudomonadota</taxon>
        <taxon>Gammaproteobacteria</taxon>
        <taxon>Pseudomonadales</taxon>
        <taxon>Pseudomonadaceae</taxon>
        <taxon>Pseudomonas</taxon>
    </lineage>
</organism>
<gene>
    <name evidence="1" type="ORF">EVS84_15315</name>
</gene>
<accession>A0A4Q4L373</accession>
<dbReference type="AlphaFoldDB" id="A0A4Q4L373"/>
<proteinExistence type="predicted"/>
<protein>
    <submittedName>
        <fullName evidence="1">Uncharacterized protein</fullName>
    </submittedName>
</protein>
<name>A0A4Q4L373_9PSED</name>
<dbReference type="Proteomes" id="UP000291107">
    <property type="component" value="Unassembled WGS sequence"/>
</dbReference>
<reference evidence="1 2" key="1">
    <citation type="submission" date="2019-02" db="EMBL/GenBank/DDBJ databases">
        <title>Genome of Pseudomonas korensis isolated from heavy metal contaminated environment.</title>
        <authorList>
            <person name="Ayangbenro A.S."/>
            <person name="Babalola O."/>
        </authorList>
    </citation>
    <scope>NUCLEOTIDE SEQUENCE [LARGE SCALE GENOMIC DNA]</scope>
    <source>
        <strain evidence="1 2">AB36</strain>
    </source>
</reference>
<evidence type="ECO:0000313" key="2">
    <source>
        <dbReference type="Proteomes" id="UP000291107"/>
    </source>
</evidence>
<sequence>MAKATATPGADASTSTDLRLIFRDTVFTSRTLCIPGTNRTLAVVKASVDVSASDEQAVTFLKSHPELEAQE</sequence>
<dbReference type="EMBL" id="SEUB01000005">
    <property type="protein sequence ID" value="RYM41256.1"/>
    <property type="molecule type" value="Genomic_DNA"/>
</dbReference>
<evidence type="ECO:0000313" key="1">
    <source>
        <dbReference type="EMBL" id="RYM41256.1"/>
    </source>
</evidence>
<dbReference type="RefSeq" id="WP_129998927.1">
    <property type="nucleotide sequence ID" value="NZ_SEUB01000005.1"/>
</dbReference>
<comment type="caution">
    <text evidence="1">The sequence shown here is derived from an EMBL/GenBank/DDBJ whole genome shotgun (WGS) entry which is preliminary data.</text>
</comment>